<reference evidence="8" key="1">
    <citation type="journal article" date="2019" name="Int. J. Syst. Evol. Microbiol.">
        <title>The Global Catalogue of Microorganisms (GCM) 10K type strain sequencing project: providing services to taxonomists for standard genome sequencing and annotation.</title>
        <authorList>
            <consortium name="The Broad Institute Genomics Platform"/>
            <consortium name="The Broad Institute Genome Sequencing Center for Infectious Disease"/>
            <person name="Wu L."/>
            <person name="Ma J."/>
        </authorList>
    </citation>
    <scope>NUCLEOTIDE SEQUENCE [LARGE SCALE GENOMIC DNA]</scope>
    <source>
        <strain evidence="8">JCM 1490</strain>
    </source>
</reference>
<name>A0ABW2QED4_9MICO</name>
<evidence type="ECO:0000256" key="4">
    <source>
        <dbReference type="ARBA" id="ARBA00023277"/>
    </source>
</evidence>
<dbReference type="Gene3D" id="2.30.40.10">
    <property type="entry name" value="Urease, subunit C, domain 1"/>
    <property type="match status" value="1"/>
</dbReference>
<dbReference type="Gene3D" id="3.20.20.140">
    <property type="entry name" value="Metal-dependent hydrolases"/>
    <property type="match status" value="1"/>
</dbReference>
<dbReference type="InterPro" id="IPR006680">
    <property type="entry name" value="Amidohydro-rel"/>
</dbReference>
<proteinExistence type="inferred from homology"/>
<dbReference type="EMBL" id="JBHTCQ010000003">
    <property type="protein sequence ID" value="MFC7406297.1"/>
    <property type="molecule type" value="Genomic_DNA"/>
</dbReference>
<comment type="similarity">
    <text evidence="1 5">Belongs to the metallo-dependent hydrolases superfamily. NagA family.</text>
</comment>
<evidence type="ECO:0000256" key="1">
    <source>
        <dbReference type="ARBA" id="ARBA00010716"/>
    </source>
</evidence>
<dbReference type="Proteomes" id="UP001596455">
    <property type="component" value="Unassembled WGS sequence"/>
</dbReference>
<dbReference type="RefSeq" id="WP_382395575.1">
    <property type="nucleotide sequence ID" value="NZ_JBHTCQ010000003.1"/>
</dbReference>
<dbReference type="PANTHER" id="PTHR11113:SF14">
    <property type="entry name" value="N-ACETYLGLUCOSAMINE-6-PHOSPHATE DEACETYLASE"/>
    <property type="match status" value="1"/>
</dbReference>
<feature type="domain" description="Amidohydrolase-related" evidence="6">
    <location>
        <begin position="66"/>
        <end position="399"/>
    </location>
</feature>
<dbReference type="GO" id="GO:0008448">
    <property type="term" value="F:N-acetylglucosamine-6-phosphate deacetylase activity"/>
    <property type="evidence" value="ECO:0007669"/>
    <property type="project" value="UniProtKB-EC"/>
</dbReference>
<sequence>MSDVVLRGRVVTPDRIEDDGVVVIHDDTISWVGAASTAADASATGSDLTDALTAAIAETRPDPTRYLLPGLVDLHNHGGGGASFPDARTREDALRAVAEHRRHGTTSVVASLVTASPETLRERVALLAELADDGEIAGIHLEGPFLSAARCGAQDPNLIIPPDPQLTEDLLRLGRGHVVTMTLAPERDGVEDVLTLLADARALPSWGHTDARPDEARAALAAGARLLAPSRRRATVTHLFNGMRPWHHRDPGPVGEFLAAAAGGEAVVELIGDGTHLQPDVVREVHAIVGRQGAVLVTDAMAAAGMSDGAYRLGTQDVVVAGGVARLADGESIAGGTAHLLDVVRTSVEAGVPLVDAVHMAATGPAAVLGDTSVGALEAGRRADVLITDENLYPVRVIRHGKEVT</sequence>
<dbReference type="SUPFAM" id="SSF51338">
    <property type="entry name" value="Composite domain of metallo-dependent hydrolases"/>
    <property type="match status" value="1"/>
</dbReference>
<evidence type="ECO:0000313" key="7">
    <source>
        <dbReference type="EMBL" id="MFC7406297.1"/>
    </source>
</evidence>
<dbReference type="Pfam" id="PF01979">
    <property type="entry name" value="Amidohydro_1"/>
    <property type="match status" value="1"/>
</dbReference>
<keyword evidence="4 5" id="KW-0119">Carbohydrate metabolism</keyword>
<comment type="caution">
    <text evidence="7">The sequence shown here is derived from an EMBL/GenBank/DDBJ whole genome shotgun (WGS) entry which is preliminary data.</text>
</comment>
<keyword evidence="8" id="KW-1185">Reference proteome</keyword>
<gene>
    <name evidence="7" type="ORF">ACFQQL_14355</name>
</gene>
<evidence type="ECO:0000256" key="5">
    <source>
        <dbReference type="PIRNR" id="PIRNR038994"/>
    </source>
</evidence>
<evidence type="ECO:0000256" key="2">
    <source>
        <dbReference type="ARBA" id="ARBA00022723"/>
    </source>
</evidence>
<dbReference type="EC" id="3.5.1.25" evidence="7"/>
<keyword evidence="2" id="KW-0479">Metal-binding</keyword>
<dbReference type="InterPro" id="IPR032466">
    <property type="entry name" value="Metal_Hydrolase"/>
</dbReference>
<accession>A0ABW2QED4</accession>
<dbReference type="InterPro" id="IPR003764">
    <property type="entry name" value="GlcNAc_6-P_deAcase"/>
</dbReference>
<dbReference type="PANTHER" id="PTHR11113">
    <property type="entry name" value="N-ACETYLGLUCOSAMINE-6-PHOSPHATE DEACETYLASE"/>
    <property type="match status" value="1"/>
</dbReference>
<dbReference type="SUPFAM" id="SSF51556">
    <property type="entry name" value="Metallo-dependent hydrolases"/>
    <property type="match status" value="1"/>
</dbReference>
<evidence type="ECO:0000256" key="3">
    <source>
        <dbReference type="ARBA" id="ARBA00022801"/>
    </source>
</evidence>
<keyword evidence="3 5" id="KW-0378">Hydrolase</keyword>
<dbReference type="InterPro" id="IPR011059">
    <property type="entry name" value="Metal-dep_hydrolase_composite"/>
</dbReference>
<protein>
    <submittedName>
        <fullName evidence="7">N-acetylglucosamine-6-phosphate deacetylase</fullName>
        <ecNumber evidence="7">3.5.1.25</ecNumber>
    </submittedName>
</protein>
<evidence type="ECO:0000259" key="6">
    <source>
        <dbReference type="Pfam" id="PF01979"/>
    </source>
</evidence>
<dbReference type="PIRSF" id="PIRSF038994">
    <property type="entry name" value="NagA"/>
    <property type="match status" value="1"/>
</dbReference>
<evidence type="ECO:0000313" key="8">
    <source>
        <dbReference type="Proteomes" id="UP001596455"/>
    </source>
</evidence>
<organism evidence="7 8">
    <name type="scientific">Georgenia alba</name>
    <dbReference type="NCBI Taxonomy" id="2233858"/>
    <lineage>
        <taxon>Bacteria</taxon>
        <taxon>Bacillati</taxon>
        <taxon>Actinomycetota</taxon>
        <taxon>Actinomycetes</taxon>
        <taxon>Micrococcales</taxon>
        <taxon>Bogoriellaceae</taxon>
        <taxon>Georgenia</taxon>
    </lineage>
</organism>